<dbReference type="AlphaFoldDB" id="X1T2R0"/>
<feature type="non-terminal residue" evidence="1">
    <location>
        <position position="38"/>
    </location>
</feature>
<gene>
    <name evidence="1" type="ORF">S12H4_35536</name>
</gene>
<comment type="caution">
    <text evidence="1">The sequence shown here is derived from an EMBL/GenBank/DDBJ whole genome shotgun (WGS) entry which is preliminary data.</text>
</comment>
<accession>X1T2R0</accession>
<sequence length="38" mass="4263">MKCEIEEIIDMKNRKGIPGFLSAGSDANQRRLTAINEI</sequence>
<proteinExistence type="predicted"/>
<evidence type="ECO:0000313" key="1">
    <source>
        <dbReference type="EMBL" id="GAI99602.1"/>
    </source>
</evidence>
<organism evidence="1">
    <name type="scientific">marine sediment metagenome</name>
    <dbReference type="NCBI Taxonomy" id="412755"/>
    <lineage>
        <taxon>unclassified sequences</taxon>
        <taxon>metagenomes</taxon>
        <taxon>ecological metagenomes</taxon>
    </lineage>
</organism>
<protein>
    <submittedName>
        <fullName evidence="1">Uncharacterized protein</fullName>
    </submittedName>
</protein>
<reference evidence="1" key="1">
    <citation type="journal article" date="2014" name="Front. Microbiol.">
        <title>High frequency of phylogenetically diverse reductive dehalogenase-homologous genes in deep subseafloor sedimentary metagenomes.</title>
        <authorList>
            <person name="Kawai M."/>
            <person name="Futagami T."/>
            <person name="Toyoda A."/>
            <person name="Takaki Y."/>
            <person name="Nishi S."/>
            <person name="Hori S."/>
            <person name="Arai W."/>
            <person name="Tsubouchi T."/>
            <person name="Morono Y."/>
            <person name="Uchiyama I."/>
            <person name="Ito T."/>
            <person name="Fujiyama A."/>
            <person name="Inagaki F."/>
            <person name="Takami H."/>
        </authorList>
    </citation>
    <scope>NUCLEOTIDE SEQUENCE</scope>
    <source>
        <strain evidence="1">Expedition CK06-06</strain>
    </source>
</reference>
<name>X1T2R0_9ZZZZ</name>
<dbReference type="EMBL" id="BARW01021121">
    <property type="protein sequence ID" value="GAI99602.1"/>
    <property type="molecule type" value="Genomic_DNA"/>
</dbReference>